<gene>
    <name evidence="2" type="ordered locus">DEFDS_1543</name>
</gene>
<dbReference type="OrthoDB" id="2657515at2"/>
<proteinExistence type="predicted"/>
<dbReference type="Pfam" id="PF14238">
    <property type="entry name" value="DUF4340"/>
    <property type="match status" value="1"/>
</dbReference>
<dbReference type="Proteomes" id="UP000001520">
    <property type="component" value="Chromosome"/>
</dbReference>
<dbReference type="STRING" id="639282.DEFDS_1543"/>
<reference evidence="2 3" key="1">
    <citation type="journal article" date="2010" name="DNA Res.">
        <title>Bacterial lifestyle in a deep-sea hydrothermal vent chimney revealed by the genome sequence of the thermophilic bacterium Deferribacter desulfuricans SSM1.</title>
        <authorList>
            <person name="Takaki Y."/>
            <person name="Shimamura S."/>
            <person name="Nakagawa S."/>
            <person name="Fukuhara Y."/>
            <person name="Horikawa H."/>
            <person name="Ankai A."/>
            <person name="Harada T."/>
            <person name="Hosoyama A."/>
            <person name="Oguchi A."/>
            <person name="Fukui S."/>
            <person name="Fujita N."/>
            <person name="Takami H."/>
            <person name="Takai K."/>
        </authorList>
    </citation>
    <scope>NUCLEOTIDE SEQUENCE [LARGE SCALE GENOMIC DNA]</scope>
    <source>
        <strain evidence="3">DSM 14783 / JCM 11476 / NBRC 101012 / SSM1</strain>
    </source>
</reference>
<dbReference type="KEGG" id="ddf:DEFDS_1543"/>
<organism evidence="2 3">
    <name type="scientific">Deferribacter desulfuricans (strain DSM 14783 / JCM 11476 / NBRC 101012 / SSM1)</name>
    <dbReference type="NCBI Taxonomy" id="639282"/>
    <lineage>
        <taxon>Bacteria</taxon>
        <taxon>Pseudomonadati</taxon>
        <taxon>Deferribacterota</taxon>
        <taxon>Deferribacteres</taxon>
        <taxon>Deferribacterales</taxon>
        <taxon>Deferribacteraceae</taxon>
        <taxon>Deferribacter</taxon>
    </lineage>
</organism>
<protein>
    <recommendedName>
        <fullName evidence="1">DUF4340 domain-containing protein</fullName>
    </recommendedName>
</protein>
<evidence type="ECO:0000313" key="3">
    <source>
        <dbReference type="Proteomes" id="UP000001520"/>
    </source>
</evidence>
<keyword evidence="3" id="KW-1185">Reference proteome</keyword>
<dbReference type="InterPro" id="IPR025641">
    <property type="entry name" value="DUF4340"/>
</dbReference>
<dbReference type="EMBL" id="AP011529">
    <property type="protein sequence ID" value="BAI81003.1"/>
    <property type="molecule type" value="Genomic_DNA"/>
</dbReference>
<evidence type="ECO:0000313" key="2">
    <source>
        <dbReference type="EMBL" id="BAI81003.1"/>
    </source>
</evidence>
<name>D3PEI0_DEFDS</name>
<accession>D3PEI0</accession>
<feature type="domain" description="DUF4340" evidence="1">
    <location>
        <begin position="61"/>
        <end position="222"/>
    </location>
</feature>
<evidence type="ECO:0000259" key="1">
    <source>
        <dbReference type="Pfam" id="PF14238"/>
    </source>
</evidence>
<dbReference type="RefSeq" id="WP_013008249.1">
    <property type="nucleotide sequence ID" value="NC_013939.1"/>
</dbReference>
<dbReference type="HOGENOM" id="CLU_968810_0_0_0"/>
<sequence>MRKKDIILPILAIVLVVIYFATGKKNEIKTEYLLPKDLNIKVIKYKDDDLDITLEKAKDGWLITKPESWPANKDQINKLVSKLKNIEIISKIDSKNDKNFGFSEKKRLLVKTDKIDYSIYLGKKDKSYRFQYVKLSDKIYLVDASFTNYLPLTINQIKDKTVYNIQNPKSFSLKTDNETIEITFDNETATFNGINIDKEKTKELMKLISKFESNTFADNNTLPDDAKKIGYLKVKSAKKEYSFELYKNKDGDFYIPYKNQVFEIYSFKLEDWIENIKKLIPKETGTK</sequence>
<dbReference type="AlphaFoldDB" id="D3PEI0"/>